<name>A0AAP0QQX3_9ROSI</name>
<evidence type="ECO:0000313" key="2">
    <source>
        <dbReference type="EMBL" id="KAK9208781.1"/>
    </source>
</evidence>
<feature type="compositionally biased region" description="Polar residues" evidence="1">
    <location>
        <begin position="45"/>
        <end position="68"/>
    </location>
</feature>
<protein>
    <submittedName>
        <fullName evidence="2">Uncharacterized protein</fullName>
    </submittedName>
</protein>
<comment type="caution">
    <text evidence="2">The sequence shown here is derived from an EMBL/GenBank/DDBJ whole genome shotgun (WGS) entry which is preliminary data.</text>
</comment>
<reference evidence="2 3" key="1">
    <citation type="submission" date="2024-05" db="EMBL/GenBank/DDBJ databases">
        <title>Haplotype-resolved chromosome-level genome assembly of Huyou (Citrus changshanensis).</title>
        <authorList>
            <person name="Miao C."/>
            <person name="Chen W."/>
            <person name="Wu Y."/>
            <person name="Wang L."/>
            <person name="Zhao S."/>
            <person name="Grierson D."/>
            <person name="Xu C."/>
            <person name="Chen K."/>
        </authorList>
    </citation>
    <scope>NUCLEOTIDE SEQUENCE [LARGE SCALE GENOMIC DNA]</scope>
    <source>
        <strain evidence="2">01-14</strain>
        <tissue evidence="2">Leaf</tissue>
    </source>
</reference>
<organism evidence="2 3">
    <name type="scientific">Citrus x changshan-huyou</name>
    <dbReference type="NCBI Taxonomy" id="2935761"/>
    <lineage>
        <taxon>Eukaryota</taxon>
        <taxon>Viridiplantae</taxon>
        <taxon>Streptophyta</taxon>
        <taxon>Embryophyta</taxon>
        <taxon>Tracheophyta</taxon>
        <taxon>Spermatophyta</taxon>
        <taxon>Magnoliopsida</taxon>
        <taxon>eudicotyledons</taxon>
        <taxon>Gunneridae</taxon>
        <taxon>Pentapetalae</taxon>
        <taxon>rosids</taxon>
        <taxon>malvids</taxon>
        <taxon>Sapindales</taxon>
        <taxon>Rutaceae</taxon>
        <taxon>Aurantioideae</taxon>
        <taxon>Citrus</taxon>
    </lineage>
</organism>
<dbReference type="EMBL" id="JBCGBO010000004">
    <property type="protein sequence ID" value="KAK9208781.1"/>
    <property type="molecule type" value="Genomic_DNA"/>
</dbReference>
<evidence type="ECO:0000313" key="3">
    <source>
        <dbReference type="Proteomes" id="UP001428341"/>
    </source>
</evidence>
<feature type="region of interest" description="Disordered" evidence="1">
    <location>
        <begin position="45"/>
        <end position="84"/>
    </location>
</feature>
<proteinExistence type="predicted"/>
<dbReference type="AlphaFoldDB" id="A0AAP0QQX3"/>
<evidence type="ECO:0000256" key="1">
    <source>
        <dbReference type="SAM" id="MobiDB-lite"/>
    </source>
</evidence>
<accession>A0AAP0QQX3</accession>
<gene>
    <name evidence="2" type="ORF">WN944_001141</name>
</gene>
<dbReference type="Proteomes" id="UP001428341">
    <property type="component" value="Unassembled WGS sequence"/>
</dbReference>
<keyword evidence="3" id="KW-1185">Reference proteome</keyword>
<sequence>MSSPLATVTNESNPTTHTLSEINASFNATTTIMMKLTAPDNESQLYQASNPLPNSLNTNHNPDPNATTAPDYDSNDSVFSLNDNNEDDDQLKLVAPRPIVIYNPWYVPFNDSDGDYILSDCESDGNEYGVSSDNEHNVLSIMDADMRVNLYIPSHAPMIFRVGKYFKMFIELAWAVRQHAVENSLRLTGTSSKRQESLLGNLECTVEFIAWRFENAIIEHSEINVNFIQFELRRMRGINVGKTKIYRAKKRL</sequence>